<evidence type="ECO:0000313" key="4">
    <source>
        <dbReference type="Proteomes" id="UP001189429"/>
    </source>
</evidence>
<feature type="compositionally biased region" description="Low complexity" evidence="1">
    <location>
        <begin position="1190"/>
        <end position="1218"/>
    </location>
</feature>
<feature type="region of interest" description="Disordered" evidence="1">
    <location>
        <begin position="565"/>
        <end position="590"/>
    </location>
</feature>
<protein>
    <submittedName>
        <fullName evidence="3">Uncharacterized protein</fullName>
    </submittedName>
</protein>
<feature type="compositionally biased region" description="Low complexity" evidence="1">
    <location>
        <begin position="1138"/>
        <end position="1154"/>
    </location>
</feature>
<evidence type="ECO:0000256" key="2">
    <source>
        <dbReference type="SAM" id="SignalP"/>
    </source>
</evidence>
<keyword evidence="2" id="KW-0732">Signal</keyword>
<name>A0ABN9SK30_9DINO</name>
<gene>
    <name evidence="3" type="ORF">PCOR1329_LOCUS30223</name>
</gene>
<dbReference type="Proteomes" id="UP001189429">
    <property type="component" value="Unassembled WGS sequence"/>
</dbReference>
<evidence type="ECO:0000256" key="1">
    <source>
        <dbReference type="SAM" id="MobiDB-lite"/>
    </source>
</evidence>
<feature type="compositionally biased region" description="Basic and acidic residues" evidence="1">
    <location>
        <begin position="565"/>
        <end position="588"/>
    </location>
</feature>
<feature type="compositionally biased region" description="Pro residues" evidence="1">
    <location>
        <begin position="290"/>
        <end position="303"/>
    </location>
</feature>
<evidence type="ECO:0000313" key="3">
    <source>
        <dbReference type="EMBL" id="CAK0832124.1"/>
    </source>
</evidence>
<feature type="region of interest" description="Disordered" evidence="1">
    <location>
        <begin position="1125"/>
        <end position="1235"/>
    </location>
</feature>
<feature type="non-terminal residue" evidence="3">
    <location>
        <position position="1521"/>
    </location>
</feature>
<feature type="region of interest" description="Disordered" evidence="1">
    <location>
        <begin position="274"/>
        <end position="329"/>
    </location>
</feature>
<reference evidence="3" key="1">
    <citation type="submission" date="2023-10" db="EMBL/GenBank/DDBJ databases">
        <authorList>
            <person name="Chen Y."/>
            <person name="Shah S."/>
            <person name="Dougan E. K."/>
            <person name="Thang M."/>
            <person name="Chan C."/>
        </authorList>
    </citation>
    <scope>NUCLEOTIDE SEQUENCE [LARGE SCALE GENOMIC DNA]</scope>
</reference>
<dbReference type="EMBL" id="CAUYUJ010011558">
    <property type="protein sequence ID" value="CAK0832124.1"/>
    <property type="molecule type" value="Genomic_DNA"/>
</dbReference>
<proteinExistence type="predicted"/>
<sequence>MRPLALRPPSWLRVCIWCALDAWQPGLLRAGGGGGPPDDWDSRAALAAQRAAERGAQLAAAHAANLSQCHAALDEVQVALANLSAELAELRALQAAPAELPEEPDTLLWHALGVVLTAALTHLFLSDGTAAEAEEFFNELVPGRVVCFYYEDDPNIWHERLLLWPCPGAFPNTCWTCLTPDGDVYPEEMAAGPDGDGPSRVSLTMGATPAAVRPPGRVYRFREYPAEEDMIDLFRDARLAARNAGLRESEPTAFMRDGGRPTKSMTVSFNDVPGFLRRTRGKGPSAAAPRGPPRGPPVAPPPLDAAGAEPGALADGEVGGTPTPRDGPGAVVLTDERAAPPGFAWFVMKTVPNECQQFDEVVPKAGDVVWGESGLYSTAGGFVVPIELHPVPLPAEVLDKVADDDARLLGPLQRTREGRRHRDFREAVSSMRQEQHDDFPLVGERSFKWLCAYIVDHGGTPDGRHTKWMMESGCTKDSAAAHLHDLLGFAIEMAVTYDQVDGSNLASMEVVSRAYQLVEETMGSMKIEGVEHYIGRQKQSARRGVAMAPGVAKYATDQLAKETEIQKQRRKAREEKSAQSGRKDKGFDEAVETEGGGATLYMDPVLERNRPLYLEFIQSGISRGVFVLGQERAEDVSAFFVAKKDERIRMALDCRRSNQRFQPPPSVSLFSAAGFADLEVPKDTPLYCAGVDVQNAFYQRKLPAYLRSYFCLPKVTAGELGISRLDGRRAPPRACLCPQLAVVPMGWSWALFFVQKARERTLDQRDALRPERRAIDFVPAPSPLEEPIHSLYVDNVLVAGTDREAVTKVRREASKALEVSGLAVHDETDAAESMAMLGGQLQGSPARATSAPRRFWELRMGLGYLAQRRPRVTSRDVEHVIGHCTFAALCRRESLSCFSAVYSFVQQNYQRARPLWASARREFRIFRGLLVALVSDLDAEWSTKVVMTDACETAHASFEGEWDLSEVQGAGRWHERWRLRHTREAGGGWRPRDRAARAAEVAELDAHPSVLLRQGLANKSSPEVSTHTIRRTSWSTMHYSPLFGKGPMHRKEARGDLRAVKLILSDADSWGKRHLVLGDNLALTLALSKGRCRDILLLNISRRGAALTLASGARVHRRWVPSEFNAADGDSRSREGAAGRAASGAGWRATAARGRQLRHRRGSARGPEGDSRLGSGWPAAPAGPPGLGRLGSPAAGSRAPAAAPRPRGAAADQAAEAQRAWERPDSAGPSAALGGSALTRRPSVVLAAPRSIPLRELPRSAQRRLDAGGQARDTTRQLSITEAAAVGRRSRLQYTRLLELFLSRSRLTSLAAPAADTGAAVARFFDELYLEGKVASTGEKLLAAIFMHVPDYQSKGKLALPRAYRALRGWRLLRPSRTRRPLPWAACMGVARQIWRISGCPDLAVFWLLMVDTYLRPGEAFRLTCGQVIPPQAHVPKVTIHINPDYMKRPSKTGEMDETVDALHGPEVQRRGRWRQPSSVRRYEKRGLIQAAWSEMGPSAKTYCLQAEAELPSLLGAASLS</sequence>
<feature type="chain" id="PRO_5045155380" evidence="2">
    <location>
        <begin position="31"/>
        <end position="1521"/>
    </location>
</feature>
<feature type="compositionally biased region" description="Low complexity" evidence="1">
    <location>
        <begin position="1226"/>
        <end position="1235"/>
    </location>
</feature>
<feature type="signal peptide" evidence="2">
    <location>
        <begin position="1"/>
        <end position="30"/>
    </location>
</feature>
<comment type="caution">
    <text evidence="3">The sequence shown here is derived from an EMBL/GenBank/DDBJ whole genome shotgun (WGS) entry which is preliminary data.</text>
</comment>
<organism evidence="3 4">
    <name type="scientific">Prorocentrum cordatum</name>
    <dbReference type="NCBI Taxonomy" id="2364126"/>
    <lineage>
        <taxon>Eukaryota</taxon>
        <taxon>Sar</taxon>
        <taxon>Alveolata</taxon>
        <taxon>Dinophyceae</taxon>
        <taxon>Prorocentrales</taxon>
        <taxon>Prorocentraceae</taxon>
        <taxon>Prorocentrum</taxon>
    </lineage>
</organism>
<keyword evidence="4" id="KW-1185">Reference proteome</keyword>
<accession>A0ABN9SK30</accession>